<accession>A0AA89BWH8</accession>
<feature type="region of interest" description="Disordered" evidence="3">
    <location>
        <begin position="61"/>
        <end position="80"/>
    </location>
</feature>
<feature type="region of interest" description="Disordered" evidence="3">
    <location>
        <begin position="170"/>
        <end position="191"/>
    </location>
</feature>
<reference evidence="5" key="1">
    <citation type="submission" date="2019-08" db="EMBL/GenBank/DDBJ databases">
        <title>The improved chromosome-level genome for the pearl oyster Pinctada fucata martensii using PacBio sequencing and Hi-C.</title>
        <authorList>
            <person name="Zheng Z."/>
        </authorList>
    </citation>
    <scope>NUCLEOTIDE SEQUENCE</scope>
    <source>
        <strain evidence="5">ZZ-2019</strain>
        <tissue evidence="5">Adductor muscle</tissue>
    </source>
</reference>
<dbReference type="PANTHER" id="PTHR34916">
    <property type="entry name" value="GI:13385330"/>
    <property type="match status" value="1"/>
</dbReference>
<organism evidence="5 6">
    <name type="scientific">Pinctada imbricata</name>
    <name type="common">Atlantic pearl-oyster</name>
    <name type="synonym">Pinctada martensii</name>
    <dbReference type="NCBI Taxonomy" id="66713"/>
    <lineage>
        <taxon>Eukaryota</taxon>
        <taxon>Metazoa</taxon>
        <taxon>Spiralia</taxon>
        <taxon>Lophotrochozoa</taxon>
        <taxon>Mollusca</taxon>
        <taxon>Bivalvia</taxon>
        <taxon>Autobranchia</taxon>
        <taxon>Pteriomorphia</taxon>
        <taxon>Pterioida</taxon>
        <taxon>Pterioidea</taxon>
        <taxon>Pteriidae</taxon>
        <taxon>Pinctada</taxon>
    </lineage>
</organism>
<comment type="caution">
    <text evidence="5">The sequence shown here is derived from an EMBL/GenBank/DDBJ whole genome shotgun (WGS) entry which is preliminary data.</text>
</comment>
<dbReference type="EMBL" id="VSWD01000007">
    <property type="protein sequence ID" value="KAK3098893.1"/>
    <property type="molecule type" value="Genomic_DNA"/>
</dbReference>
<gene>
    <name evidence="5" type="ORF">FSP39_024063</name>
</gene>
<evidence type="ECO:0000256" key="1">
    <source>
        <dbReference type="ARBA" id="ARBA00023054"/>
    </source>
</evidence>
<sequence>MTAYKFTSQRQLRELLNDAETVQKKDIRAYAGGHLNENFLYKPPSSWASVKWTAGKDKPPIKMVERSVPPPSVKPDKKDAKMKETLYDFCVGTTGSVPVHSGRKSKASPRLKFTPTGTQGESDRPESTKRHPSAATRLPSSTSRKSVYTELQQDHVLVEELKAEEMMLPSPRVPSVQSKAPPSQDTDNDSKLREEIRQSFDKDDFSFQHVFLPTHHIGVTKTDQFNKMKNFESNVIRKQDSNEQNVLTGSKAVQGLESHLKEELEALNFFESGPNFHKLQVYSNTFEDLIEETSTFSYLLRSVKTEYDNYISHLLDAQTSQNSRLLRDQVEQMAARGTSRPNELQDAKDKVQRLEERATQALTTNDKLRKSVTEEAEWLANAPDPEPKAIQVATYHEESATELADEIEHVKALILEKLDDLNALRTKLREEHVPLTVCTHLEQCIKETEVEVQKLLKQNEYLERSIAEMEADLKEAVQDADTSERDARRIWRKVNSRKGLPHMNLENGVGDSDEEDDDESKWNWYIS</sequence>
<feature type="compositionally biased region" description="Polar residues" evidence="3">
    <location>
        <begin position="175"/>
        <end position="185"/>
    </location>
</feature>
<dbReference type="Pfam" id="PF15739">
    <property type="entry name" value="TSNAXIP1_N"/>
    <property type="match status" value="1"/>
</dbReference>
<feature type="coiled-coil region" evidence="2">
    <location>
        <begin position="411"/>
        <end position="486"/>
    </location>
</feature>
<dbReference type="InterPro" id="IPR032755">
    <property type="entry name" value="TSNAXIP1_N"/>
</dbReference>
<proteinExistence type="predicted"/>
<evidence type="ECO:0000313" key="6">
    <source>
        <dbReference type="Proteomes" id="UP001186944"/>
    </source>
</evidence>
<evidence type="ECO:0000256" key="2">
    <source>
        <dbReference type="SAM" id="Coils"/>
    </source>
</evidence>
<evidence type="ECO:0000256" key="3">
    <source>
        <dbReference type="SAM" id="MobiDB-lite"/>
    </source>
</evidence>
<feature type="region of interest" description="Disordered" evidence="3">
    <location>
        <begin position="500"/>
        <end position="527"/>
    </location>
</feature>
<evidence type="ECO:0000259" key="4">
    <source>
        <dbReference type="Pfam" id="PF15739"/>
    </source>
</evidence>
<name>A0AA89BWH8_PINIB</name>
<feature type="domain" description="Translin-associated factor X-interacting protein 1 N-terminal" evidence="4">
    <location>
        <begin position="257"/>
        <end position="369"/>
    </location>
</feature>
<feature type="coiled-coil region" evidence="2">
    <location>
        <begin position="344"/>
        <end position="371"/>
    </location>
</feature>
<feature type="compositionally biased region" description="Polar residues" evidence="3">
    <location>
        <begin position="138"/>
        <end position="149"/>
    </location>
</feature>
<protein>
    <recommendedName>
        <fullName evidence="4">Translin-associated factor X-interacting protein 1 N-terminal domain-containing protein</fullName>
    </recommendedName>
</protein>
<keyword evidence="1 2" id="KW-0175">Coiled coil</keyword>
<dbReference type="AlphaFoldDB" id="A0AA89BWH8"/>
<feature type="region of interest" description="Disordered" evidence="3">
    <location>
        <begin position="93"/>
        <end position="149"/>
    </location>
</feature>
<evidence type="ECO:0000313" key="5">
    <source>
        <dbReference type="EMBL" id="KAK3098893.1"/>
    </source>
</evidence>
<keyword evidence="6" id="KW-1185">Reference proteome</keyword>
<dbReference type="Proteomes" id="UP001186944">
    <property type="component" value="Unassembled WGS sequence"/>
</dbReference>
<dbReference type="PANTHER" id="PTHR34916:SF1">
    <property type="entry name" value="GI:13385330"/>
    <property type="match status" value="1"/>
</dbReference>